<evidence type="ECO:0000256" key="5">
    <source>
        <dbReference type="ARBA" id="ARBA00022927"/>
    </source>
</evidence>
<dbReference type="GO" id="GO:0009306">
    <property type="term" value="P:protein secretion"/>
    <property type="evidence" value="ECO:0007669"/>
    <property type="project" value="InterPro"/>
</dbReference>
<keyword evidence="4 9" id="KW-0812">Transmembrane</keyword>
<dbReference type="PROSITE" id="PS01067">
    <property type="entry name" value="SECE_SEC61G"/>
    <property type="match status" value="1"/>
</dbReference>
<dbReference type="Gene3D" id="1.20.5.1030">
    <property type="entry name" value="Preprotein translocase secy subunit"/>
    <property type="match status" value="1"/>
</dbReference>
<feature type="transmembrane region" description="Helical" evidence="9">
    <location>
        <begin position="42"/>
        <end position="71"/>
    </location>
</feature>
<accession>A0A3B0XM60</accession>
<keyword evidence="8 9" id="KW-0472">Membrane</keyword>
<dbReference type="GO" id="GO:0008320">
    <property type="term" value="F:protein transmembrane transporter activity"/>
    <property type="evidence" value="ECO:0007669"/>
    <property type="project" value="InterPro"/>
</dbReference>
<sequence>MVAKTEAEESGKLDSLKFLVAIALIIGGIWQFYYFAEESQLYRILGLLAIVAIAAGVMYTTQLGYGLWMLARDARTEVRKVIWPSRQETMQTTLMVVIMVLLVGIMLWLIDMVLRWGILMLTGQGG</sequence>
<evidence type="ECO:0000256" key="2">
    <source>
        <dbReference type="ARBA" id="ARBA00022448"/>
    </source>
</evidence>
<evidence type="ECO:0000256" key="6">
    <source>
        <dbReference type="ARBA" id="ARBA00022989"/>
    </source>
</evidence>
<dbReference type="AlphaFoldDB" id="A0A3B0XM60"/>
<evidence type="ECO:0000256" key="9">
    <source>
        <dbReference type="SAM" id="Phobius"/>
    </source>
</evidence>
<dbReference type="HAMAP" id="MF_00422">
    <property type="entry name" value="SecE"/>
    <property type="match status" value="1"/>
</dbReference>
<dbReference type="GO" id="GO:0006886">
    <property type="term" value="P:intracellular protein transport"/>
    <property type="evidence" value="ECO:0007669"/>
    <property type="project" value="InterPro"/>
</dbReference>
<dbReference type="GO" id="GO:0043952">
    <property type="term" value="P:protein transport by the Sec complex"/>
    <property type="evidence" value="ECO:0007669"/>
    <property type="project" value="TreeGrafter"/>
</dbReference>
<keyword evidence="3" id="KW-1003">Cell membrane</keyword>
<gene>
    <name evidence="10" type="ORF">MNBD_GAMMA08-469</name>
</gene>
<dbReference type="EMBL" id="UOFH01000276">
    <property type="protein sequence ID" value="VAW64222.1"/>
    <property type="molecule type" value="Genomic_DNA"/>
</dbReference>
<evidence type="ECO:0000256" key="4">
    <source>
        <dbReference type="ARBA" id="ARBA00022692"/>
    </source>
</evidence>
<evidence type="ECO:0000313" key="10">
    <source>
        <dbReference type="EMBL" id="VAW64222.1"/>
    </source>
</evidence>
<evidence type="ECO:0000256" key="1">
    <source>
        <dbReference type="ARBA" id="ARBA00004370"/>
    </source>
</evidence>
<keyword evidence="5" id="KW-0653">Protein transport</keyword>
<feature type="transmembrane region" description="Helical" evidence="9">
    <location>
        <begin position="18"/>
        <end position="36"/>
    </location>
</feature>
<evidence type="ECO:0000256" key="8">
    <source>
        <dbReference type="ARBA" id="ARBA00023136"/>
    </source>
</evidence>
<proteinExistence type="inferred from homology"/>
<dbReference type="GO" id="GO:0005886">
    <property type="term" value="C:plasma membrane"/>
    <property type="evidence" value="ECO:0007669"/>
    <property type="project" value="TreeGrafter"/>
</dbReference>
<dbReference type="InterPro" id="IPR001901">
    <property type="entry name" value="Translocase_SecE/Sec61-g"/>
</dbReference>
<dbReference type="PANTHER" id="PTHR33910">
    <property type="entry name" value="PROTEIN TRANSLOCASE SUBUNIT SECE"/>
    <property type="match status" value="1"/>
</dbReference>
<protein>
    <submittedName>
        <fullName evidence="10">Protein translocase subunit SecE</fullName>
    </submittedName>
</protein>
<dbReference type="NCBIfam" id="TIGR00964">
    <property type="entry name" value="secE_bact"/>
    <property type="match status" value="1"/>
</dbReference>
<keyword evidence="2" id="KW-0813">Transport</keyword>
<comment type="subcellular location">
    <subcellularLocation>
        <location evidence="1">Membrane</location>
    </subcellularLocation>
</comment>
<evidence type="ECO:0000256" key="3">
    <source>
        <dbReference type="ARBA" id="ARBA00022475"/>
    </source>
</evidence>
<dbReference type="InterPro" id="IPR038379">
    <property type="entry name" value="SecE_sf"/>
</dbReference>
<dbReference type="PRINTS" id="PR01650">
    <property type="entry name" value="SECETRNLCASE"/>
</dbReference>
<evidence type="ECO:0000256" key="7">
    <source>
        <dbReference type="ARBA" id="ARBA00023010"/>
    </source>
</evidence>
<keyword evidence="7" id="KW-0811">Translocation</keyword>
<name>A0A3B0XM60_9ZZZZ</name>
<feature type="transmembrane region" description="Helical" evidence="9">
    <location>
        <begin position="92"/>
        <end position="110"/>
    </location>
</feature>
<dbReference type="PANTHER" id="PTHR33910:SF1">
    <property type="entry name" value="PROTEIN TRANSLOCASE SUBUNIT SECE"/>
    <property type="match status" value="1"/>
</dbReference>
<reference evidence="10" key="1">
    <citation type="submission" date="2018-06" db="EMBL/GenBank/DDBJ databases">
        <authorList>
            <person name="Zhirakovskaya E."/>
        </authorList>
    </citation>
    <scope>NUCLEOTIDE SEQUENCE</scope>
</reference>
<keyword evidence="6 9" id="KW-1133">Transmembrane helix</keyword>
<dbReference type="GO" id="GO:0006605">
    <property type="term" value="P:protein targeting"/>
    <property type="evidence" value="ECO:0007669"/>
    <property type="project" value="InterPro"/>
</dbReference>
<dbReference type="Pfam" id="PF00584">
    <property type="entry name" value="SecE"/>
    <property type="match status" value="1"/>
</dbReference>
<dbReference type="InterPro" id="IPR005807">
    <property type="entry name" value="SecE_bac"/>
</dbReference>
<organism evidence="10">
    <name type="scientific">hydrothermal vent metagenome</name>
    <dbReference type="NCBI Taxonomy" id="652676"/>
    <lineage>
        <taxon>unclassified sequences</taxon>
        <taxon>metagenomes</taxon>
        <taxon>ecological metagenomes</taxon>
    </lineage>
</organism>